<comment type="caution">
    <text evidence="3">The sequence shown here is derived from an EMBL/GenBank/DDBJ whole genome shotgun (WGS) entry which is preliminary data.</text>
</comment>
<evidence type="ECO:0000313" key="4">
    <source>
        <dbReference type="Proteomes" id="UP000800093"/>
    </source>
</evidence>
<feature type="chain" id="PRO_5040418871" evidence="2">
    <location>
        <begin position="20"/>
        <end position="169"/>
    </location>
</feature>
<proteinExistence type="predicted"/>
<evidence type="ECO:0000256" key="1">
    <source>
        <dbReference type="SAM" id="MobiDB-lite"/>
    </source>
</evidence>
<organism evidence="3 4">
    <name type="scientific">Lojkania enalia</name>
    <dbReference type="NCBI Taxonomy" id="147567"/>
    <lineage>
        <taxon>Eukaryota</taxon>
        <taxon>Fungi</taxon>
        <taxon>Dikarya</taxon>
        <taxon>Ascomycota</taxon>
        <taxon>Pezizomycotina</taxon>
        <taxon>Dothideomycetes</taxon>
        <taxon>Pleosporomycetidae</taxon>
        <taxon>Pleosporales</taxon>
        <taxon>Pleosporales incertae sedis</taxon>
        <taxon>Lojkania</taxon>
    </lineage>
</organism>
<gene>
    <name evidence="3" type="ORF">CC78DRAFT_580002</name>
</gene>
<dbReference type="Proteomes" id="UP000800093">
    <property type="component" value="Unassembled WGS sequence"/>
</dbReference>
<sequence length="169" mass="17410">MRIVYNLSALLLLPALAASQTLQTAPQPANSASPSLPSLTSTAPLSNLPPQTPTPAPIVSGHPNLRGIQDPAPANQQTSTHPQPSESVTVQWLETTINKIRTWVPVTVTVTFAAVPDQAPQPGKGEIGMGTLTGVTGRTRTVVLGAAPSMGWSWGRVVAVGMGVGVALV</sequence>
<dbReference type="AlphaFoldDB" id="A0A9P4N3T0"/>
<reference evidence="4" key="1">
    <citation type="journal article" date="2020" name="Stud. Mycol.">
        <title>101 Dothideomycetes genomes: A test case for predicting lifestyles and emergence of pathogens.</title>
        <authorList>
            <person name="Haridas S."/>
            <person name="Albert R."/>
            <person name="Binder M."/>
            <person name="Bloem J."/>
            <person name="LaButti K."/>
            <person name="Salamov A."/>
            <person name="Andreopoulos B."/>
            <person name="Baker S."/>
            <person name="Barry K."/>
            <person name="Bills G."/>
            <person name="Bluhm B."/>
            <person name="Cannon C."/>
            <person name="Castanera R."/>
            <person name="Culley D."/>
            <person name="Daum C."/>
            <person name="Ezra D."/>
            <person name="Gonzalez J."/>
            <person name="Henrissat B."/>
            <person name="Kuo A."/>
            <person name="Liang C."/>
            <person name="Lipzen A."/>
            <person name="Lutzoni F."/>
            <person name="Magnuson J."/>
            <person name="Mondo S."/>
            <person name="Nolan M."/>
            <person name="Ohm R."/>
            <person name="Pangilinan J."/>
            <person name="Park H.-J."/>
            <person name="Ramirez L."/>
            <person name="Alfaro M."/>
            <person name="Sun H."/>
            <person name="Tritt A."/>
            <person name="Yoshinaga Y."/>
            <person name="Zwiers L.-H."/>
            <person name="Turgeon B."/>
            <person name="Goodwin S."/>
            <person name="Spatafora J."/>
            <person name="Crous P."/>
            <person name="Grigoriev I."/>
        </authorList>
    </citation>
    <scope>NUCLEOTIDE SEQUENCE [LARGE SCALE GENOMIC DNA]</scope>
    <source>
        <strain evidence="4">CBS 304.66</strain>
    </source>
</reference>
<name>A0A9P4N3T0_9PLEO</name>
<protein>
    <submittedName>
        <fullName evidence="3">Uncharacterized protein</fullName>
    </submittedName>
</protein>
<dbReference type="OrthoDB" id="5406216at2759"/>
<feature type="signal peptide" evidence="2">
    <location>
        <begin position="1"/>
        <end position="19"/>
    </location>
</feature>
<keyword evidence="4" id="KW-1185">Reference proteome</keyword>
<keyword evidence="2" id="KW-0732">Signal</keyword>
<feature type="compositionally biased region" description="Low complexity" evidence="1">
    <location>
        <begin position="25"/>
        <end position="49"/>
    </location>
</feature>
<evidence type="ECO:0000313" key="3">
    <source>
        <dbReference type="EMBL" id="KAF2264762.1"/>
    </source>
</evidence>
<dbReference type="EMBL" id="ML986613">
    <property type="protein sequence ID" value="KAF2264762.1"/>
    <property type="molecule type" value="Genomic_DNA"/>
</dbReference>
<feature type="region of interest" description="Disordered" evidence="1">
    <location>
        <begin position="25"/>
        <end position="87"/>
    </location>
</feature>
<feature type="compositionally biased region" description="Polar residues" evidence="1">
    <location>
        <begin position="74"/>
        <end position="87"/>
    </location>
</feature>
<evidence type="ECO:0000256" key="2">
    <source>
        <dbReference type="SAM" id="SignalP"/>
    </source>
</evidence>
<accession>A0A9P4N3T0</accession>